<gene>
    <name evidence="1" type="ORF">DSM107010_60480</name>
</gene>
<evidence type="ECO:0000313" key="2">
    <source>
        <dbReference type="Proteomes" id="UP000282574"/>
    </source>
</evidence>
<protein>
    <submittedName>
        <fullName evidence="1">Uncharacterized protein</fullName>
    </submittedName>
</protein>
<keyword evidence="2" id="KW-1185">Reference proteome</keyword>
<dbReference type="Proteomes" id="UP000282574">
    <property type="component" value="Unassembled WGS sequence"/>
</dbReference>
<dbReference type="EMBL" id="RSCK01000098">
    <property type="protein sequence ID" value="RUT03361.1"/>
    <property type="molecule type" value="Genomic_DNA"/>
</dbReference>
<reference evidence="1 2" key="1">
    <citation type="journal article" date="2019" name="Genome Biol. Evol.">
        <title>Day and night: Metabolic profiles and evolutionary relationships of six axenic non-marine cyanobacteria.</title>
        <authorList>
            <person name="Will S.E."/>
            <person name="Henke P."/>
            <person name="Boedeker C."/>
            <person name="Huang S."/>
            <person name="Brinkmann H."/>
            <person name="Rohde M."/>
            <person name="Jarek M."/>
            <person name="Friedl T."/>
            <person name="Seufert S."/>
            <person name="Schumacher M."/>
            <person name="Overmann J."/>
            <person name="Neumann-Schaal M."/>
            <person name="Petersen J."/>
        </authorList>
    </citation>
    <scope>NUCLEOTIDE SEQUENCE [LARGE SCALE GENOMIC DNA]</scope>
    <source>
        <strain evidence="1 2">SAG 39.79</strain>
    </source>
</reference>
<comment type="caution">
    <text evidence="1">The sequence shown here is derived from an EMBL/GenBank/DDBJ whole genome shotgun (WGS) entry which is preliminary data.</text>
</comment>
<accession>A0AB37UAS8</accession>
<proteinExistence type="predicted"/>
<dbReference type="AlphaFoldDB" id="A0AB37UAS8"/>
<sequence length="120" mass="14647">MIANRNIDECLLGILDCPSEYSSNNGCHIRWTCGSYYYCTEVTQAWDLPLVRKMSDTFHYWQVFLGRPYDFDREEYSRTYMEIYKTYVEEYRRYMEEYGYAEAWPLLQLLVRKKSGTFHY</sequence>
<organism evidence="1 2">
    <name type="scientific">Chroococcidiopsis cubana SAG 39.79</name>
    <dbReference type="NCBI Taxonomy" id="388085"/>
    <lineage>
        <taxon>Bacteria</taxon>
        <taxon>Bacillati</taxon>
        <taxon>Cyanobacteriota</taxon>
        <taxon>Cyanophyceae</taxon>
        <taxon>Chroococcidiopsidales</taxon>
        <taxon>Chroococcidiopsidaceae</taxon>
        <taxon>Chroococcidiopsis</taxon>
    </lineage>
</organism>
<name>A0AB37UAS8_9CYAN</name>
<evidence type="ECO:0000313" key="1">
    <source>
        <dbReference type="EMBL" id="RUT03361.1"/>
    </source>
</evidence>
<dbReference type="RefSeq" id="WP_127024780.1">
    <property type="nucleotide sequence ID" value="NZ_JAVKZF010000004.1"/>
</dbReference>